<dbReference type="EMBL" id="GBRH01188041">
    <property type="protein sequence ID" value="JAE09855.1"/>
    <property type="molecule type" value="Transcribed_RNA"/>
</dbReference>
<organism evidence="2">
    <name type="scientific">Arundo donax</name>
    <name type="common">Giant reed</name>
    <name type="synonym">Donax arundinaceus</name>
    <dbReference type="NCBI Taxonomy" id="35708"/>
    <lineage>
        <taxon>Eukaryota</taxon>
        <taxon>Viridiplantae</taxon>
        <taxon>Streptophyta</taxon>
        <taxon>Embryophyta</taxon>
        <taxon>Tracheophyta</taxon>
        <taxon>Spermatophyta</taxon>
        <taxon>Magnoliopsida</taxon>
        <taxon>Liliopsida</taxon>
        <taxon>Poales</taxon>
        <taxon>Poaceae</taxon>
        <taxon>PACMAD clade</taxon>
        <taxon>Arundinoideae</taxon>
        <taxon>Arundineae</taxon>
        <taxon>Arundo</taxon>
    </lineage>
</organism>
<sequence>MPSSSCTKRLPSCSRSSPRRTALTSLSLPASAPPPPSPAAASPTRSASVLRRTVRWVCTPVATSASPGTSLASTTMARARSCISCHCVPPSPAPPAAPPT</sequence>
<accession>A0A0A9F9X4</accession>
<feature type="region of interest" description="Disordered" evidence="1">
    <location>
        <begin position="1"/>
        <end position="46"/>
    </location>
</feature>
<reference evidence="2" key="1">
    <citation type="submission" date="2014-09" db="EMBL/GenBank/DDBJ databases">
        <authorList>
            <person name="Magalhaes I.L.F."/>
            <person name="Oliveira U."/>
            <person name="Santos F.R."/>
            <person name="Vidigal T.H.D.A."/>
            <person name="Brescovit A.D."/>
            <person name="Santos A.J."/>
        </authorList>
    </citation>
    <scope>NUCLEOTIDE SEQUENCE</scope>
    <source>
        <tissue evidence="2">Shoot tissue taken approximately 20 cm above the soil surface</tissue>
    </source>
</reference>
<protein>
    <submittedName>
        <fullName evidence="2">Id1</fullName>
    </submittedName>
</protein>
<proteinExistence type="predicted"/>
<name>A0A0A9F9X4_ARUDO</name>
<evidence type="ECO:0000313" key="2">
    <source>
        <dbReference type="EMBL" id="JAE09855.1"/>
    </source>
</evidence>
<reference evidence="2" key="2">
    <citation type="journal article" date="2015" name="Data Brief">
        <title>Shoot transcriptome of the giant reed, Arundo donax.</title>
        <authorList>
            <person name="Barrero R.A."/>
            <person name="Guerrero F.D."/>
            <person name="Moolhuijzen P."/>
            <person name="Goolsby J.A."/>
            <person name="Tidwell J."/>
            <person name="Bellgard S.E."/>
            <person name="Bellgard M.I."/>
        </authorList>
    </citation>
    <scope>NUCLEOTIDE SEQUENCE</scope>
    <source>
        <tissue evidence="2">Shoot tissue taken approximately 20 cm above the soil surface</tissue>
    </source>
</reference>
<dbReference type="AlphaFoldDB" id="A0A0A9F9X4"/>
<evidence type="ECO:0000256" key="1">
    <source>
        <dbReference type="SAM" id="MobiDB-lite"/>
    </source>
</evidence>
<feature type="compositionally biased region" description="Low complexity" evidence="1">
    <location>
        <begin position="9"/>
        <end position="30"/>
    </location>
</feature>